<evidence type="ECO:0000256" key="3">
    <source>
        <dbReference type="ARBA" id="ARBA00023016"/>
    </source>
</evidence>
<feature type="coiled-coil region" evidence="6">
    <location>
        <begin position="196"/>
        <end position="223"/>
    </location>
</feature>
<dbReference type="AlphaFoldDB" id="A0A7M3MGR1"/>
<comment type="similarity">
    <text evidence="5">Belongs to the HrcA family.</text>
</comment>
<dbReference type="InterPro" id="IPR023120">
    <property type="entry name" value="WHTH_transcript_rep_HrcA_IDD"/>
</dbReference>
<dbReference type="Pfam" id="PF01628">
    <property type="entry name" value="HrcA"/>
    <property type="match status" value="1"/>
</dbReference>
<dbReference type="Gene3D" id="3.30.390.60">
    <property type="entry name" value="Heat-inducible transcription repressor hrca homolog, domain 3"/>
    <property type="match status" value="1"/>
</dbReference>
<evidence type="ECO:0000256" key="4">
    <source>
        <dbReference type="ARBA" id="ARBA00023163"/>
    </source>
</evidence>
<evidence type="ECO:0000256" key="1">
    <source>
        <dbReference type="ARBA" id="ARBA00022491"/>
    </source>
</evidence>
<dbReference type="Gene3D" id="1.10.10.10">
    <property type="entry name" value="Winged helix-like DNA-binding domain superfamily/Winged helix DNA-binding domain"/>
    <property type="match status" value="1"/>
</dbReference>
<dbReference type="InterPro" id="IPR029016">
    <property type="entry name" value="GAF-like_dom_sf"/>
</dbReference>
<dbReference type="GO" id="GO:0045892">
    <property type="term" value="P:negative regulation of DNA-templated transcription"/>
    <property type="evidence" value="ECO:0007669"/>
    <property type="project" value="UniProtKB-UniRule"/>
</dbReference>
<dbReference type="HAMAP" id="MF_00081">
    <property type="entry name" value="HrcA"/>
    <property type="match status" value="1"/>
</dbReference>
<accession>A0A7M3MGR1</accession>
<comment type="caution">
    <text evidence="8">The sequence shown here is derived from an EMBL/GenBank/DDBJ whole genome shotgun (WGS) entry which is preliminary data.</text>
</comment>
<dbReference type="GO" id="GO:0003677">
    <property type="term" value="F:DNA binding"/>
    <property type="evidence" value="ECO:0007669"/>
    <property type="project" value="InterPro"/>
</dbReference>
<protein>
    <recommendedName>
        <fullName evidence="5">Heat-inducible transcription repressor HrcA</fullName>
    </recommendedName>
</protein>
<dbReference type="RefSeq" id="WP_144301916.1">
    <property type="nucleotide sequence ID" value="NZ_QMIE01000003.1"/>
</dbReference>
<dbReference type="InterPro" id="IPR036390">
    <property type="entry name" value="WH_DNA-bd_sf"/>
</dbReference>
<dbReference type="Gene3D" id="3.30.450.40">
    <property type="match status" value="1"/>
</dbReference>
<dbReference type="EMBL" id="QMIE01000003">
    <property type="protein sequence ID" value="TVM18661.1"/>
    <property type="molecule type" value="Genomic_DNA"/>
</dbReference>
<gene>
    <name evidence="5 8" type="primary">hrcA</name>
    <name evidence="8" type="ORF">DPQ33_04045</name>
</gene>
<dbReference type="InterPro" id="IPR002571">
    <property type="entry name" value="HrcA"/>
</dbReference>
<keyword evidence="9" id="KW-1185">Reference proteome</keyword>
<organism evidence="8 9">
    <name type="scientific">Oceanidesulfovibrio indonesiensis</name>
    <dbReference type="NCBI Taxonomy" id="54767"/>
    <lineage>
        <taxon>Bacteria</taxon>
        <taxon>Pseudomonadati</taxon>
        <taxon>Thermodesulfobacteriota</taxon>
        <taxon>Desulfovibrionia</taxon>
        <taxon>Desulfovibrionales</taxon>
        <taxon>Desulfovibrionaceae</taxon>
        <taxon>Oceanidesulfovibrio</taxon>
    </lineage>
</organism>
<dbReference type="OrthoDB" id="9783139at2"/>
<evidence type="ECO:0000259" key="7">
    <source>
        <dbReference type="Pfam" id="PF01628"/>
    </source>
</evidence>
<evidence type="ECO:0000256" key="5">
    <source>
        <dbReference type="HAMAP-Rule" id="MF_00081"/>
    </source>
</evidence>
<dbReference type="PANTHER" id="PTHR34824">
    <property type="entry name" value="HEAT-INDUCIBLE TRANSCRIPTION REPRESSOR HRCA"/>
    <property type="match status" value="1"/>
</dbReference>
<dbReference type="NCBIfam" id="TIGR00331">
    <property type="entry name" value="hrcA"/>
    <property type="match status" value="1"/>
</dbReference>
<dbReference type="InterPro" id="IPR036388">
    <property type="entry name" value="WH-like_DNA-bd_sf"/>
</dbReference>
<dbReference type="PANTHER" id="PTHR34824:SF1">
    <property type="entry name" value="HEAT-INDUCIBLE TRANSCRIPTION REPRESSOR HRCA"/>
    <property type="match status" value="1"/>
</dbReference>
<proteinExistence type="inferred from homology"/>
<dbReference type="SUPFAM" id="SSF46785">
    <property type="entry name" value="Winged helix' DNA-binding domain"/>
    <property type="match status" value="1"/>
</dbReference>
<evidence type="ECO:0000256" key="6">
    <source>
        <dbReference type="SAM" id="Coils"/>
    </source>
</evidence>
<evidence type="ECO:0000256" key="2">
    <source>
        <dbReference type="ARBA" id="ARBA00023015"/>
    </source>
</evidence>
<comment type="function">
    <text evidence="5">Negative regulator of class I heat shock genes (grpE-dnaK-dnaJ and groELS operons). Prevents heat-shock induction of these operons.</text>
</comment>
<dbReference type="PIRSF" id="PIRSF005485">
    <property type="entry name" value="HrcA"/>
    <property type="match status" value="1"/>
</dbReference>
<evidence type="ECO:0000313" key="9">
    <source>
        <dbReference type="Proteomes" id="UP000448292"/>
    </source>
</evidence>
<keyword evidence="1 5" id="KW-0678">Repressor</keyword>
<keyword evidence="3 5" id="KW-0346">Stress response</keyword>
<evidence type="ECO:0000313" key="8">
    <source>
        <dbReference type="EMBL" id="TVM18661.1"/>
    </source>
</evidence>
<name>A0A7M3MGR1_9BACT</name>
<dbReference type="Proteomes" id="UP000448292">
    <property type="component" value="Unassembled WGS sequence"/>
</dbReference>
<keyword evidence="2 5" id="KW-0805">Transcription regulation</keyword>
<keyword evidence="6" id="KW-0175">Coiled coil</keyword>
<sequence>MEELAGREIDVLKTIIEEYIATGAPVGSRLVAKKSTLKLSPASMRNVMADLTDKGYLAQPHTSAGRIPTPEAFRFYLGSQLMPHPLPPELKDRIGQTLSGAGFDLKDILTEASRLASTMTNQVCMIVAPSQDEARWKEIDFVLIKPGLVLAVLVLEGGIVQNKLIPVGETYTQDDLVKFSNYLNEHFRGRSLSRARMLIHRELQGAKRQIEALSRRALRLARSTFDEPYSRDVIVDGATNIFAHAEFAEVEKMREIFSLLEERSRLLELLDKTIAHEGIKVTFCADVQLDQLEECSLVSSSYGDFGEHPMGVVGVMGPVRMDYANVLPLVDCIAKTLTDMLKERF</sequence>
<feature type="domain" description="Heat-inducible transcription repressor HrcA C-terminal" evidence="7">
    <location>
        <begin position="107"/>
        <end position="326"/>
    </location>
</feature>
<keyword evidence="4 5" id="KW-0804">Transcription</keyword>
<reference evidence="8 9" key="1">
    <citation type="submission" date="2018-06" db="EMBL/GenBank/DDBJ databases">
        <title>Complete genome of Desulfovibrio indonesiensis P37SLT.</title>
        <authorList>
            <person name="Crispim J.S."/>
            <person name="Vidigal P.M.P."/>
            <person name="Silva L.C.F."/>
            <person name="Laguardia C.N."/>
            <person name="Araujo L.C."/>
            <person name="Dias R.S."/>
            <person name="Sousa M.P."/>
            <person name="Paula S.O."/>
            <person name="Silva C."/>
        </authorList>
    </citation>
    <scope>NUCLEOTIDE SEQUENCE [LARGE SCALE GENOMIC DNA]</scope>
    <source>
        <strain evidence="8 9">P37SLT</strain>
    </source>
</reference>
<dbReference type="InterPro" id="IPR021153">
    <property type="entry name" value="HrcA_C"/>
</dbReference>
<dbReference type="SUPFAM" id="SSF55781">
    <property type="entry name" value="GAF domain-like"/>
    <property type="match status" value="1"/>
</dbReference>